<feature type="region of interest" description="Disordered" evidence="2">
    <location>
        <begin position="275"/>
        <end position="410"/>
    </location>
</feature>
<dbReference type="Pfam" id="PF05029">
    <property type="entry name" value="TIMELESS_C"/>
    <property type="match status" value="1"/>
</dbReference>
<dbReference type="CDD" id="cd00167">
    <property type="entry name" value="SANT"/>
    <property type="match status" value="1"/>
</dbReference>
<accession>A0A226MEC9</accession>
<dbReference type="InterPro" id="IPR007725">
    <property type="entry name" value="TIMELESS_C"/>
</dbReference>
<feature type="domain" description="Timeless C-terminal" evidence="3">
    <location>
        <begin position="190"/>
        <end position="276"/>
    </location>
</feature>
<gene>
    <name evidence="4" type="ORF">ASZ78_004024</name>
</gene>
<comment type="similarity">
    <text evidence="1">Belongs to the timeless family.</text>
</comment>
<dbReference type="GO" id="GO:0043111">
    <property type="term" value="P:replication fork arrest"/>
    <property type="evidence" value="ECO:0007669"/>
    <property type="project" value="TreeGrafter"/>
</dbReference>
<comment type="caution">
    <text evidence="4">The sequence shown here is derived from an EMBL/GenBank/DDBJ whole genome shotgun (WGS) entry which is preliminary data.</text>
</comment>
<feature type="non-terminal residue" evidence="4">
    <location>
        <position position="1"/>
    </location>
</feature>
<feature type="compositionally biased region" description="Acidic residues" evidence="2">
    <location>
        <begin position="157"/>
        <end position="179"/>
    </location>
</feature>
<evidence type="ECO:0000313" key="4">
    <source>
        <dbReference type="EMBL" id="OXB53636.1"/>
    </source>
</evidence>
<dbReference type="Pfam" id="PF26019">
    <property type="entry name" value="HTH_TIMELESS"/>
    <property type="match status" value="2"/>
</dbReference>
<name>A0A226MEC9_CALSU</name>
<dbReference type="PANTHER" id="PTHR22940">
    <property type="entry name" value="TIMEOUT/TIMELESS-2"/>
    <property type="match status" value="1"/>
</dbReference>
<dbReference type="GO" id="GO:0006281">
    <property type="term" value="P:DNA repair"/>
    <property type="evidence" value="ECO:0007669"/>
    <property type="project" value="TreeGrafter"/>
</dbReference>
<evidence type="ECO:0000259" key="3">
    <source>
        <dbReference type="Pfam" id="PF05029"/>
    </source>
</evidence>
<dbReference type="InterPro" id="IPR044998">
    <property type="entry name" value="Timeless"/>
</dbReference>
<dbReference type="OrthoDB" id="9119779at2759"/>
<dbReference type="Proteomes" id="UP000198323">
    <property type="component" value="Unassembled WGS sequence"/>
</dbReference>
<proteinExistence type="inferred from homology"/>
<feature type="compositionally biased region" description="Acidic residues" evidence="2">
    <location>
        <begin position="365"/>
        <end position="375"/>
    </location>
</feature>
<feature type="region of interest" description="Disordered" evidence="2">
    <location>
        <begin position="128"/>
        <end position="184"/>
    </location>
</feature>
<dbReference type="EMBL" id="MCFN01001117">
    <property type="protein sequence ID" value="OXB53636.1"/>
    <property type="molecule type" value="Genomic_DNA"/>
</dbReference>
<organism evidence="4 5">
    <name type="scientific">Callipepla squamata</name>
    <name type="common">Scaled quail</name>
    <dbReference type="NCBI Taxonomy" id="9009"/>
    <lineage>
        <taxon>Eukaryota</taxon>
        <taxon>Metazoa</taxon>
        <taxon>Chordata</taxon>
        <taxon>Craniata</taxon>
        <taxon>Vertebrata</taxon>
        <taxon>Euteleostomi</taxon>
        <taxon>Archelosauria</taxon>
        <taxon>Archosauria</taxon>
        <taxon>Dinosauria</taxon>
        <taxon>Saurischia</taxon>
        <taxon>Theropoda</taxon>
        <taxon>Coelurosauria</taxon>
        <taxon>Aves</taxon>
        <taxon>Neognathae</taxon>
        <taxon>Galloanserae</taxon>
        <taxon>Galliformes</taxon>
        <taxon>Odontophoridae</taxon>
        <taxon>Callipepla</taxon>
    </lineage>
</organism>
<keyword evidence="5" id="KW-1185">Reference proteome</keyword>
<evidence type="ECO:0000313" key="5">
    <source>
        <dbReference type="Proteomes" id="UP000198323"/>
    </source>
</evidence>
<dbReference type="PANTHER" id="PTHR22940:SF4">
    <property type="entry name" value="PROTEIN TIMELESS HOMOLOG"/>
    <property type="match status" value="1"/>
</dbReference>
<dbReference type="InterPro" id="IPR001005">
    <property type="entry name" value="SANT/Myb"/>
</dbReference>
<evidence type="ECO:0000256" key="2">
    <source>
        <dbReference type="SAM" id="MobiDB-lite"/>
    </source>
</evidence>
<dbReference type="STRING" id="9009.A0A226MEC9"/>
<dbReference type="AlphaFoldDB" id="A0A226MEC9"/>
<dbReference type="GO" id="GO:0003677">
    <property type="term" value="F:DNA binding"/>
    <property type="evidence" value="ECO:0007669"/>
    <property type="project" value="TreeGrafter"/>
</dbReference>
<evidence type="ECO:0000256" key="1">
    <source>
        <dbReference type="ARBA" id="ARBA00008174"/>
    </source>
</evidence>
<sequence length="410" mass="46226">AGARRTPAWNPQEEQALRELFWKYKEAEGQDVITSILVELPGRTRRQVVQQLVRMGLADSARDFPRPRKGTNIVLWTEEQELELERLFEEFRGSDGNIMKNLTARRSRARVVEKLLALGLVADRKELHKKRRRKSCGPQKGEADAAAVPAQNSSAENSEEEEEEEEEEDEADNDPMEEPWDPKEGTGLALVQRLQQEGLDGPLRWLQNCLRRTARDRETEGMSFPVPLVPLSEENEDAMENRGFRALLREVGLRPPANEQESFWRIPAALTPQQLRRAAASITPSSPEELPPQELPVAPKNLAGGESVGWGQGARWGCRNPPPEPLFLCPTAEPVPSLLGSDSESEEPLSIPAPSGSKRRRQLDSEEEEDGDLEAELPPPNPPSEEDEDPHPKGRRKRVRRLLEDEEEED</sequence>
<reference evidence="4 5" key="1">
    <citation type="submission" date="2016-07" db="EMBL/GenBank/DDBJ databases">
        <title>Disparate Historic Effective Population Sizes Predicted by Modern Levels of Genome Diversity for the Scaled Quail (Callipepla squamata) and the Northern Bobwhite (Colinus virginianus): Inferences from First and Second Generation Draft Genome Assemblies for Sympatric New World Quail.</title>
        <authorList>
            <person name="Oldeschulte D.L."/>
            <person name="Halley Y.A."/>
            <person name="Bhattarai E.K."/>
            <person name="Brashear W.A."/>
            <person name="Hill J."/>
            <person name="Metz R.P."/>
            <person name="Johnson C.D."/>
            <person name="Rollins D."/>
            <person name="Peterson M.J."/>
            <person name="Bickhart D.M."/>
            <person name="Decker J.E."/>
            <person name="Seabury C.M."/>
        </authorList>
    </citation>
    <scope>NUCLEOTIDE SEQUENCE [LARGE SCALE GENOMIC DNA]</scope>
    <source>
        <strain evidence="4 5">Texas</strain>
        <tissue evidence="4">Leg muscle</tissue>
    </source>
</reference>
<dbReference type="GO" id="GO:0031298">
    <property type="term" value="C:replication fork protection complex"/>
    <property type="evidence" value="ECO:0007669"/>
    <property type="project" value="TreeGrafter"/>
</dbReference>
<protein>
    <recommendedName>
        <fullName evidence="3">Timeless C-terminal domain-containing protein</fullName>
    </recommendedName>
</protein>
<dbReference type="GO" id="GO:0000076">
    <property type="term" value="P:DNA replication checkpoint signaling"/>
    <property type="evidence" value="ECO:0007669"/>
    <property type="project" value="TreeGrafter"/>
</dbReference>